<dbReference type="SMART" id="SM00710">
    <property type="entry name" value="PbH1"/>
    <property type="match status" value="3"/>
</dbReference>
<dbReference type="EMBL" id="PJQD01000035">
    <property type="protein sequence ID" value="POY73745.1"/>
    <property type="molecule type" value="Genomic_DNA"/>
</dbReference>
<protein>
    <recommendedName>
        <fullName evidence="5">Right handed beta helix domain-containing protein</fullName>
    </recommendedName>
</protein>
<feature type="region of interest" description="Disordered" evidence="1">
    <location>
        <begin position="570"/>
        <end position="627"/>
    </location>
</feature>
<keyword evidence="4" id="KW-1185">Reference proteome</keyword>
<proteinExistence type="predicted"/>
<evidence type="ECO:0000256" key="2">
    <source>
        <dbReference type="SAM" id="SignalP"/>
    </source>
</evidence>
<reference evidence="3 4" key="1">
    <citation type="journal article" date="2018" name="Front. Microbiol.">
        <title>Prospects for Fungal Bioremediation of Acidic Radioactive Waste Sites: Characterization and Genome Sequence of Rhodotorula taiwanensis MD1149.</title>
        <authorList>
            <person name="Tkavc R."/>
            <person name="Matrosova V.Y."/>
            <person name="Grichenko O.E."/>
            <person name="Gostincar C."/>
            <person name="Volpe R.P."/>
            <person name="Klimenkova P."/>
            <person name="Gaidamakova E.K."/>
            <person name="Zhou C.E."/>
            <person name="Stewart B.J."/>
            <person name="Lyman M.G."/>
            <person name="Malfatti S.A."/>
            <person name="Rubinfeld B."/>
            <person name="Courtot M."/>
            <person name="Singh J."/>
            <person name="Dalgard C.L."/>
            <person name="Hamilton T."/>
            <person name="Frey K.G."/>
            <person name="Gunde-Cimerman N."/>
            <person name="Dugan L."/>
            <person name="Daly M.J."/>
        </authorList>
    </citation>
    <scope>NUCLEOTIDE SEQUENCE [LARGE SCALE GENOMIC DNA]</scope>
    <source>
        <strain evidence="3 4">MD1149</strain>
    </source>
</reference>
<comment type="caution">
    <text evidence="3">The sequence shown here is derived from an EMBL/GenBank/DDBJ whole genome shotgun (WGS) entry which is preliminary data.</text>
</comment>
<sequence length="627" mass="67225">MLFRPTLLFLALAVRYSTATPDNECVDSTTAAEINRLLRNGDVGKSVALCPSAQITTRLTLSYQVDPHKEPITFTAPYQSLFTRGYPGAVTRATIVIENPDGRVTGDLATAIDASCNRCQGASIRSLHVDGGRDHLGELEGADALIRLGGKKSNAQLLKDVEAYGARGFAVVHVDEGAGTCRNVTIANNNIHSSGNAPLDAFLTSDLARLRNGPPAYRGRARPGTWTDGISVACNAPIISTNIVRDVSGAGIILRGGPGAQVHHNVVVANDRDMLVGISVVANEVFKQGPDEQRPIYIRENRIHAAQAMIRIGISTGSGAWTTDEEKGSHQIPFGSSIVQNRLTSLNSYYGYAMALSNAMGLQVLDNAISASVWGAETTACLSHPAFVPPTPLLRDPRSVTFAPTADTGAFQPSFVDRHFGFLLCVGPGSASSSLELARHSIGPSQGEMGHSGAIAGLLLQQMHPSLDPIAPPMAHAHESYATRRNSLRKAIRRGGKTIERHIAPDGTEFAVAKDILRKVNRETVQQKAQQHFVVPKNPQRPADRPARRGPAVAESLAAIADEEIQVELSQPAPPASARDTRSPPEKPLPPLGMRRSRRGMAGAIAPPFEHSHHHHPYEAAKRRGYR</sequence>
<dbReference type="InterPro" id="IPR011050">
    <property type="entry name" value="Pectin_lyase_fold/virulence"/>
</dbReference>
<feature type="compositionally biased region" description="Basic and acidic residues" evidence="1">
    <location>
        <begin position="617"/>
        <end position="627"/>
    </location>
</feature>
<evidence type="ECO:0000256" key="1">
    <source>
        <dbReference type="SAM" id="MobiDB-lite"/>
    </source>
</evidence>
<keyword evidence="2" id="KW-0732">Signal</keyword>
<name>A0A2S5BAD9_9BASI</name>
<evidence type="ECO:0000313" key="3">
    <source>
        <dbReference type="EMBL" id="POY73745.1"/>
    </source>
</evidence>
<dbReference type="SUPFAM" id="SSF51126">
    <property type="entry name" value="Pectin lyase-like"/>
    <property type="match status" value="1"/>
</dbReference>
<feature type="region of interest" description="Disordered" evidence="1">
    <location>
        <begin position="529"/>
        <end position="554"/>
    </location>
</feature>
<accession>A0A2S5BAD9</accession>
<dbReference type="AlphaFoldDB" id="A0A2S5BAD9"/>
<dbReference type="InterPro" id="IPR006626">
    <property type="entry name" value="PbH1"/>
</dbReference>
<feature type="chain" id="PRO_5015727338" description="Right handed beta helix domain-containing protein" evidence="2">
    <location>
        <begin position="20"/>
        <end position="627"/>
    </location>
</feature>
<dbReference type="Gene3D" id="2.160.20.10">
    <property type="entry name" value="Single-stranded right-handed beta-helix, Pectin lyase-like"/>
    <property type="match status" value="1"/>
</dbReference>
<evidence type="ECO:0008006" key="5">
    <source>
        <dbReference type="Google" id="ProtNLM"/>
    </source>
</evidence>
<dbReference type="OrthoDB" id="2587928at2759"/>
<gene>
    <name evidence="3" type="ORF">BMF94_3283</name>
</gene>
<feature type="signal peptide" evidence="2">
    <location>
        <begin position="1"/>
        <end position="19"/>
    </location>
</feature>
<dbReference type="InterPro" id="IPR012334">
    <property type="entry name" value="Pectin_lyas_fold"/>
</dbReference>
<evidence type="ECO:0000313" key="4">
    <source>
        <dbReference type="Proteomes" id="UP000237144"/>
    </source>
</evidence>
<organism evidence="3 4">
    <name type="scientific">Rhodotorula taiwanensis</name>
    <dbReference type="NCBI Taxonomy" id="741276"/>
    <lineage>
        <taxon>Eukaryota</taxon>
        <taxon>Fungi</taxon>
        <taxon>Dikarya</taxon>
        <taxon>Basidiomycota</taxon>
        <taxon>Pucciniomycotina</taxon>
        <taxon>Microbotryomycetes</taxon>
        <taxon>Sporidiobolales</taxon>
        <taxon>Sporidiobolaceae</taxon>
        <taxon>Rhodotorula</taxon>
    </lineage>
</organism>
<dbReference type="Proteomes" id="UP000237144">
    <property type="component" value="Unassembled WGS sequence"/>
</dbReference>